<dbReference type="InterPro" id="IPR016032">
    <property type="entry name" value="Sig_transdc_resp-reg_C-effctor"/>
</dbReference>
<evidence type="ECO:0000256" key="3">
    <source>
        <dbReference type="ARBA" id="ARBA00023163"/>
    </source>
</evidence>
<name>A1T1Z6_MYCVP</name>
<feature type="domain" description="HTH luxR-type" evidence="4">
    <location>
        <begin position="268"/>
        <end position="333"/>
    </location>
</feature>
<evidence type="ECO:0000259" key="4">
    <source>
        <dbReference type="PROSITE" id="PS50043"/>
    </source>
</evidence>
<keyword evidence="3" id="KW-0804">Transcription</keyword>
<evidence type="ECO:0000313" key="6">
    <source>
        <dbReference type="Proteomes" id="UP000009159"/>
    </source>
</evidence>
<dbReference type="InterPro" id="IPR000792">
    <property type="entry name" value="Tscrpt_reg_LuxR_C"/>
</dbReference>
<dbReference type="eggNOG" id="COG2197">
    <property type="taxonomic scope" value="Bacteria"/>
</dbReference>
<dbReference type="HOGENOM" id="CLU_053495_0_0_11"/>
<keyword evidence="2" id="KW-0238">DNA-binding</keyword>
<dbReference type="CDD" id="cd06170">
    <property type="entry name" value="LuxR_C_like"/>
    <property type="match status" value="1"/>
</dbReference>
<keyword evidence="6" id="KW-1185">Reference proteome</keyword>
<evidence type="ECO:0000256" key="2">
    <source>
        <dbReference type="ARBA" id="ARBA00023125"/>
    </source>
</evidence>
<dbReference type="GO" id="GO:0003677">
    <property type="term" value="F:DNA binding"/>
    <property type="evidence" value="ECO:0007669"/>
    <property type="project" value="UniProtKB-KW"/>
</dbReference>
<dbReference type="InterPro" id="IPR036388">
    <property type="entry name" value="WH-like_DNA-bd_sf"/>
</dbReference>
<dbReference type="GO" id="GO:0006355">
    <property type="term" value="P:regulation of DNA-templated transcription"/>
    <property type="evidence" value="ECO:0007669"/>
    <property type="project" value="InterPro"/>
</dbReference>
<dbReference type="PROSITE" id="PS50043">
    <property type="entry name" value="HTH_LUXR_2"/>
    <property type="match status" value="1"/>
</dbReference>
<dbReference type="Gene3D" id="1.10.10.10">
    <property type="entry name" value="Winged helix-like DNA-binding domain superfamily/Winged helix DNA-binding domain"/>
    <property type="match status" value="1"/>
</dbReference>
<dbReference type="AlphaFoldDB" id="A1T1Z6"/>
<accession>A1T1Z6</accession>
<dbReference type="Proteomes" id="UP000009159">
    <property type="component" value="Chromosome"/>
</dbReference>
<dbReference type="Pfam" id="PF01590">
    <property type="entry name" value="GAF"/>
    <property type="match status" value="1"/>
</dbReference>
<keyword evidence="1" id="KW-0805">Transcription regulation</keyword>
<sequence>MVPGNVGFAEMADRLADASAASQRMMTATAERAGRDLGGVLNALALLRENTAVPDVLQQAGLEVCRTAVFDWVMVSRVAGSTWRPVVRYEMGADGRVTVDVDESGCGVDTSDIPLMSPLVEAEVVRRRLPALVLDAGHEPRVHRPLVDRAGTTQYVVAPVVVEGAVIGLIHASSAAPGRVLTDLDRDLLRMFADGVGLVYERAALAERSERQRCAVTEVCDAAVRSFDEVNPIAAFGLGSEPGLVSPDGDSVPAPFAGICESRGAGRGGTRLARLTAREREVLALLASGATNAQLADRLTVAESTVKSHVKHILHKLGAGNRAAAIACYLRESPDRERQRR</sequence>
<dbReference type="Pfam" id="PF00196">
    <property type="entry name" value="GerE"/>
    <property type="match status" value="1"/>
</dbReference>
<dbReference type="SUPFAM" id="SSF46894">
    <property type="entry name" value="C-terminal effector domain of the bipartite response regulators"/>
    <property type="match status" value="1"/>
</dbReference>
<reference evidence="5" key="1">
    <citation type="submission" date="2006-12" db="EMBL/GenBank/DDBJ databases">
        <title>Complete sequence of Mycobacterium vanbaalenii PYR-1.</title>
        <authorList>
            <consortium name="US DOE Joint Genome Institute"/>
            <person name="Copeland A."/>
            <person name="Lucas S."/>
            <person name="Lapidus A."/>
            <person name="Barry K."/>
            <person name="Detter J.C."/>
            <person name="Glavina del Rio T."/>
            <person name="Hammon N."/>
            <person name="Israni S."/>
            <person name="Dalin E."/>
            <person name="Tice H."/>
            <person name="Pitluck S."/>
            <person name="Singan V."/>
            <person name="Schmutz J."/>
            <person name="Larimer F."/>
            <person name="Land M."/>
            <person name="Hauser L."/>
            <person name="Kyrpides N."/>
            <person name="Anderson I.J."/>
            <person name="Miller C."/>
            <person name="Richardson P."/>
        </authorList>
    </citation>
    <scope>NUCLEOTIDE SEQUENCE [LARGE SCALE GENOMIC DNA]</scope>
    <source>
        <strain evidence="5">PYR-1</strain>
    </source>
</reference>
<protein>
    <submittedName>
        <fullName evidence="5">GAF sensor protein</fullName>
    </submittedName>
</protein>
<dbReference type="SMART" id="SM00421">
    <property type="entry name" value="HTH_LUXR"/>
    <property type="match status" value="1"/>
</dbReference>
<dbReference type="RefSeq" id="WP_011777669.1">
    <property type="nucleotide sequence ID" value="NC_008726.1"/>
</dbReference>
<organism evidence="5 6">
    <name type="scientific">Mycolicibacterium vanbaalenii (strain DSM 7251 / JCM 13017 / BCRC 16820 / KCTC 9966 / NRRL B-24157 / PYR-1)</name>
    <name type="common">Mycobacterium vanbaalenii</name>
    <dbReference type="NCBI Taxonomy" id="350058"/>
    <lineage>
        <taxon>Bacteria</taxon>
        <taxon>Bacillati</taxon>
        <taxon>Actinomycetota</taxon>
        <taxon>Actinomycetes</taxon>
        <taxon>Mycobacteriales</taxon>
        <taxon>Mycobacteriaceae</taxon>
        <taxon>Mycolicibacterium</taxon>
    </lineage>
</organism>
<dbReference type="InterPro" id="IPR003018">
    <property type="entry name" value="GAF"/>
</dbReference>
<gene>
    <name evidence="5" type="ordered locus">Mvan_0348</name>
</gene>
<dbReference type="PANTHER" id="PTHR44688">
    <property type="entry name" value="DNA-BINDING TRANSCRIPTIONAL ACTIVATOR DEVR_DOSR"/>
    <property type="match status" value="1"/>
</dbReference>
<dbReference type="PANTHER" id="PTHR44688:SF16">
    <property type="entry name" value="DNA-BINDING TRANSCRIPTIONAL ACTIVATOR DEVR_DOSR"/>
    <property type="match status" value="1"/>
</dbReference>
<dbReference type="KEGG" id="mva:Mvan_0348"/>
<dbReference type="Gene3D" id="3.30.450.40">
    <property type="match status" value="1"/>
</dbReference>
<dbReference type="InterPro" id="IPR029016">
    <property type="entry name" value="GAF-like_dom_sf"/>
</dbReference>
<dbReference type="PRINTS" id="PR00038">
    <property type="entry name" value="HTHLUXR"/>
</dbReference>
<dbReference type="SMART" id="SM00065">
    <property type="entry name" value="GAF"/>
    <property type="match status" value="1"/>
</dbReference>
<proteinExistence type="predicted"/>
<evidence type="ECO:0000256" key="1">
    <source>
        <dbReference type="ARBA" id="ARBA00023015"/>
    </source>
</evidence>
<dbReference type="SUPFAM" id="SSF55781">
    <property type="entry name" value="GAF domain-like"/>
    <property type="match status" value="1"/>
</dbReference>
<dbReference type="EMBL" id="CP000511">
    <property type="protein sequence ID" value="ABM11196.1"/>
    <property type="molecule type" value="Genomic_DNA"/>
</dbReference>
<dbReference type="STRING" id="350058.Mvan_0348"/>
<evidence type="ECO:0000313" key="5">
    <source>
        <dbReference type="EMBL" id="ABM11196.1"/>
    </source>
</evidence>